<feature type="compositionally biased region" description="Polar residues" evidence="8">
    <location>
        <begin position="75"/>
        <end position="86"/>
    </location>
</feature>
<dbReference type="STRING" id="1965070.A0A443R7G3"/>
<accession>A0A443R7G3</accession>
<dbReference type="EMBL" id="NCKU01001801">
    <property type="protein sequence ID" value="RWS11210.1"/>
    <property type="molecule type" value="Genomic_DNA"/>
</dbReference>
<evidence type="ECO:0000259" key="9">
    <source>
        <dbReference type="PROSITE" id="PS50071"/>
    </source>
</evidence>
<keyword evidence="5 6" id="KW-0539">Nucleus</keyword>
<evidence type="ECO:0000256" key="1">
    <source>
        <dbReference type="ARBA" id="ARBA00004123"/>
    </source>
</evidence>
<evidence type="ECO:0000256" key="8">
    <source>
        <dbReference type="SAM" id="MobiDB-lite"/>
    </source>
</evidence>
<feature type="compositionally biased region" description="Polar residues" evidence="8">
    <location>
        <begin position="165"/>
        <end position="184"/>
    </location>
</feature>
<dbReference type="InterPro" id="IPR050649">
    <property type="entry name" value="Paired_Homeobox_TFs"/>
</dbReference>
<dbReference type="EMBL" id="NCKU01001803">
    <property type="protein sequence ID" value="RWS11208.1"/>
    <property type="molecule type" value="Genomic_DNA"/>
</dbReference>
<dbReference type="Proteomes" id="UP000285301">
    <property type="component" value="Unassembled WGS sequence"/>
</dbReference>
<dbReference type="InterPro" id="IPR017970">
    <property type="entry name" value="Homeobox_CS"/>
</dbReference>
<evidence type="ECO:0000313" key="11">
    <source>
        <dbReference type="EMBL" id="RWS11210.1"/>
    </source>
</evidence>
<feature type="region of interest" description="Disordered" evidence="8">
    <location>
        <begin position="322"/>
        <end position="366"/>
    </location>
</feature>
<dbReference type="AlphaFoldDB" id="A0A443R7G3"/>
<feature type="compositionally biased region" description="Basic and acidic residues" evidence="8">
    <location>
        <begin position="326"/>
        <end position="340"/>
    </location>
</feature>
<evidence type="ECO:0000256" key="6">
    <source>
        <dbReference type="PROSITE-ProRule" id="PRU00108"/>
    </source>
</evidence>
<feature type="DNA-binding region" description="Homeobox" evidence="6">
    <location>
        <begin position="104"/>
        <end position="163"/>
    </location>
</feature>
<feature type="compositionally biased region" description="Acidic residues" evidence="8">
    <location>
        <begin position="56"/>
        <end position="66"/>
    </location>
</feature>
<feature type="domain" description="Homeobox" evidence="9">
    <location>
        <begin position="102"/>
        <end position="162"/>
    </location>
</feature>
<name>A0A443R7G3_9ACAR</name>
<organism evidence="11 12">
    <name type="scientific">Dinothrombium tinctorium</name>
    <dbReference type="NCBI Taxonomy" id="1965070"/>
    <lineage>
        <taxon>Eukaryota</taxon>
        <taxon>Metazoa</taxon>
        <taxon>Ecdysozoa</taxon>
        <taxon>Arthropoda</taxon>
        <taxon>Chelicerata</taxon>
        <taxon>Arachnida</taxon>
        <taxon>Acari</taxon>
        <taxon>Acariformes</taxon>
        <taxon>Trombidiformes</taxon>
        <taxon>Prostigmata</taxon>
        <taxon>Anystina</taxon>
        <taxon>Parasitengona</taxon>
        <taxon>Trombidioidea</taxon>
        <taxon>Trombidiidae</taxon>
        <taxon>Dinothrombium</taxon>
    </lineage>
</organism>
<reference evidence="11 12" key="1">
    <citation type="journal article" date="2018" name="Gigascience">
        <title>Genomes of trombidid mites reveal novel predicted allergens and laterally-transferred genes associated with secondary metabolism.</title>
        <authorList>
            <person name="Dong X."/>
            <person name="Chaisiri K."/>
            <person name="Xia D."/>
            <person name="Armstrong S.D."/>
            <person name="Fang Y."/>
            <person name="Donnelly M.J."/>
            <person name="Kadowaki T."/>
            <person name="McGarry J.W."/>
            <person name="Darby A.C."/>
            <person name="Makepeace B.L."/>
        </authorList>
    </citation>
    <scope>NUCLEOTIDE SEQUENCE [LARGE SCALE GENOMIC DNA]</scope>
    <source>
        <strain evidence="11">UoL-WK</strain>
    </source>
</reference>
<gene>
    <name evidence="11" type="ORF">B4U79_10764</name>
    <name evidence="10" type="ORF">B4U79_12843</name>
</gene>
<sequence>MKVKLAEIKEPENVTLVSAAKQSSGSDQLKSNGFSIARLVFNKESDFPRKRKLIDEEYENDHDSEDDNRVETPEQRNLLTPSSNSDIGLYSHPKPDSDFPKRKQRRYRTTFTSYQLEELEKAFSRTHYPDVFTREELAMKISLTEARVQVWFQNRRAKWRKQEKSTGTSNTASQGYNPYTNANSGNSAISPNLSTINSNLLSTGLRGNLPPPQLNRPLSGDFTPFASLNYISPQSHLNFSNQNLINQASNGAAFREIMSNYPSFYSNVAGIPGIESLYQQMLRPGYPISGGSPQLSATPFQTWLATLSAAYNRNAFIRGYPSSNARNDHFEGRNKDEKFDGSSNNNSNNNTGAENNRDEDSNSGNV</sequence>
<comment type="subcellular location">
    <subcellularLocation>
        <location evidence="1 6 7">Nucleus</location>
    </subcellularLocation>
</comment>
<evidence type="ECO:0000256" key="5">
    <source>
        <dbReference type="ARBA" id="ARBA00023242"/>
    </source>
</evidence>
<dbReference type="Pfam" id="PF00046">
    <property type="entry name" value="Homeodomain"/>
    <property type="match status" value="1"/>
</dbReference>
<dbReference type="InterPro" id="IPR001356">
    <property type="entry name" value="HD"/>
</dbReference>
<dbReference type="GO" id="GO:0000977">
    <property type="term" value="F:RNA polymerase II transcription regulatory region sequence-specific DNA binding"/>
    <property type="evidence" value="ECO:0007669"/>
    <property type="project" value="TreeGrafter"/>
</dbReference>
<dbReference type="SUPFAM" id="SSF46689">
    <property type="entry name" value="Homeodomain-like"/>
    <property type="match status" value="1"/>
</dbReference>
<evidence type="ECO:0000256" key="7">
    <source>
        <dbReference type="RuleBase" id="RU000682"/>
    </source>
</evidence>
<proteinExistence type="predicted"/>
<keyword evidence="3 6" id="KW-0238">DNA-binding</keyword>
<dbReference type="Gene3D" id="1.10.10.60">
    <property type="entry name" value="Homeodomain-like"/>
    <property type="match status" value="1"/>
</dbReference>
<keyword evidence="12" id="KW-1185">Reference proteome</keyword>
<keyword evidence="4 6" id="KW-0371">Homeobox</keyword>
<feature type="region of interest" description="Disordered" evidence="8">
    <location>
        <begin position="159"/>
        <end position="184"/>
    </location>
</feature>
<dbReference type="GO" id="GO:0000981">
    <property type="term" value="F:DNA-binding transcription factor activity, RNA polymerase II-specific"/>
    <property type="evidence" value="ECO:0007669"/>
    <property type="project" value="InterPro"/>
</dbReference>
<dbReference type="PROSITE" id="PS50071">
    <property type="entry name" value="HOMEOBOX_2"/>
    <property type="match status" value="1"/>
</dbReference>
<dbReference type="CDD" id="cd00086">
    <property type="entry name" value="homeodomain"/>
    <property type="match status" value="1"/>
</dbReference>
<dbReference type="SMART" id="SM00389">
    <property type="entry name" value="HOX"/>
    <property type="match status" value="1"/>
</dbReference>
<protein>
    <submittedName>
        <fullName evidence="11">Homeobox protein ARX-like protein</fullName>
    </submittedName>
</protein>
<evidence type="ECO:0000313" key="12">
    <source>
        <dbReference type="Proteomes" id="UP000285301"/>
    </source>
</evidence>
<dbReference type="PANTHER" id="PTHR24329:SF337">
    <property type="entry name" value="ARISTALESS RELATED HOMEOBOX"/>
    <property type="match status" value="1"/>
</dbReference>
<dbReference type="InterPro" id="IPR009057">
    <property type="entry name" value="Homeodomain-like_sf"/>
</dbReference>
<dbReference type="FunFam" id="1.10.10.60:FF:000102">
    <property type="entry name" value="Aristaless related homeobox"/>
    <property type="match status" value="1"/>
</dbReference>
<reference evidence="11" key="2">
    <citation type="submission" date="2018-11" db="EMBL/GenBank/DDBJ databases">
        <title>Trombidioid mite genomics.</title>
        <authorList>
            <person name="Dong X."/>
        </authorList>
    </citation>
    <scope>NUCLEOTIDE SEQUENCE</scope>
    <source>
        <strain evidence="11">UoL-WK</strain>
    </source>
</reference>
<evidence type="ECO:0000256" key="2">
    <source>
        <dbReference type="ARBA" id="ARBA00022473"/>
    </source>
</evidence>
<evidence type="ECO:0000256" key="3">
    <source>
        <dbReference type="ARBA" id="ARBA00023125"/>
    </source>
</evidence>
<dbReference type="PROSITE" id="PS00027">
    <property type="entry name" value="HOMEOBOX_1"/>
    <property type="match status" value="1"/>
</dbReference>
<dbReference type="OrthoDB" id="6162665at2759"/>
<dbReference type="PANTHER" id="PTHR24329">
    <property type="entry name" value="HOMEOBOX PROTEIN ARISTALESS"/>
    <property type="match status" value="1"/>
</dbReference>
<feature type="region of interest" description="Disordered" evidence="8">
    <location>
        <begin position="54"/>
        <end position="103"/>
    </location>
</feature>
<keyword evidence="2" id="KW-0217">Developmental protein</keyword>
<evidence type="ECO:0000313" key="10">
    <source>
        <dbReference type="EMBL" id="RWS11208.1"/>
    </source>
</evidence>
<comment type="caution">
    <text evidence="11">The sequence shown here is derived from an EMBL/GenBank/DDBJ whole genome shotgun (WGS) entry which is preliminary data.</text>
</comment>
<evidence type="ECO:0000256" key="4">
    <source>
        <dbReference type="ARBA" id="ARBA00023155"/>
    </source>
</evidence>
<dbReference type="GO" id="GO:0005634">
    <property type="term" value="C:nucleus"/>
    <property type="evidence" value="ECO:0007669"/>
    <property type="project" value="UniProtKB-SubCell"/>
</dbReference>